<keyword evidence="3" id="KW-1185">Reference proteome</keyword>
<dbReference type="OrthoDB" id="5529382at2"/>
<name>A0A4U1IME2_9BACT</name>
<dbReference type="AlphaFoldDB" id="A0A4U1IME2"/>
<dbReference type="Gene3D" id="1.20.5.1700">
    <property type="match status" value="1"/>
</dbReference>
<sequence>MTGPRTIAIDEPLDDVDEELCHTQKHLEAYPETAAFAEAFAALRGELRARKAEEDALRDAIVFSKALMVAADDLLNALVDETKKAVLAAFDQDYQAPLYRQLFERQSPSDLKRPILGAQLETMRVWVGPLGASNVLSLGAIAQKLSLAIGKADDSITKTSLAEQAMDTFVAGPRTALVNDVNALRKLTAGQIGELVHGSLEGKVPGDFADRFFLSSGGSRTPTIADLSRSIARLEAKLERQKAQLEALKEKAERQQKARQESALAEKQAKLAAAEKRAAEAAQELARIKAEMGAG</sequence>
<dbReference type="EMBL" id="SSMQ01000100">
    <property type="protein sequence ID" value="TKC95197.1"/>
    <property type="molecule type" value="Genomic_DNA"/>
</dbReference>
<comment type="caution">
    <text evidence="2">The sequence shown here is derived from an EMBL/GenBank/DDBJ whole genome shotgun (WGS) entry which is preliminary data.</text>
</comment>
<gene>
    <name evidence="2" type="ORF">E8A74_47365</name>
</gene>
<evidence type="ECO:0000313" key="3">
    <source>
        <dbReference type="Proteomes" id="UP000309215"/>
    </source>
</evidence>
<accession>A0A4U1IME2</accession>
<dbReference type="RefSeq" id="WP_136935792.1">
    <property type="nucleotide sequence ID" value="NZ_SSMQ01000100.1"/>
</dbReference>
<keyword evidence="1" id="KW-0175">Coiled coil</keyword>
<reference evidence="2 3" key="1">
    <citation type="submission" date="2019-04" db="EMBL/GenBank/DDBJ databases">
        <authorList>
            <person name="Li Y."/>
            <person name="Wang J."/>
        </authorList>
    </citation>
    <scope>NUCLEOTIDE SEQUENCE [LARGE SCALE GENOMIC DNA]</scope>
    <source>
        <strain evidence="2 3">DSM 14668</strain>
    </source>
</reference>
<protein>
    <submittedName>
        <fullName evidence="2">Uncharacterized protein</fullName>
    </submittedName>
</protein>
<evidence type="ECO:0000313" key="2">
    <source>
        <dbReference type="EMBL" id="TKC95197.1"/>
    </source>
</evidence>
<proteinExistence type="predicted"/>
<organism evidence="2 3">
    <name type="scientific">Polyangium fumosum</name>
    <dbReference type="NCBI Taxonomy" id="889272"/>
    <lineage>
        <taxon>Bacteria</taxon>
        <taxon>Pseudomonadati</taxon>
        <taxon>Myxococcota</taxon>
        <taxon>Polyangia</taxon>
        <taxon>Polyangiales</taxon>
        <taxon>Polyangiaceae</taxon>
        <taxon>Polyangium</taxon>
    </lineage>
</organism>
<dbReference type="Proteomes" id="UP000309215">
    <property type="component" value="Unassembled WGS sequence"/>
</dbReference>
<feature type="coiled-coil region" evidence="1">
    <location>
        <begin position="224"/>
        <end position="291"/>
    </location>
</feature>
<evidence type="ECO:0000256" key="1">
    <source>
        <dbReference type="SAM" id="Coils"/>
    </source>
</evidence>